<dbReference type="Pfam" id="PF06230">
    <property type="entry name" value="LpxI_C"/>
    <property type="match status" value="1"/>
</dbReference>
<evidence type="ECO:0000313" key="3">
    <source>
        <dbReference type="EMBL" id="QDZ02465.1"/>
    </source>
</evidence>
<protein>
    <submittedName>
        <fullName evidence="3">UDP-2,3-diacylglucosamine diphosphatase LpxI</fullName>
        <ecNumber evidence="3">3.6.1.54</ecNumber>
    </submittedName>
</protein>
<proteinExistence type="predicted"/>
<dbReference type="Proteomes" id="UP000321389">
    <property type="component" value="Chromosome"/>
</dbReference>
<dbReference type="Gene3D" id="3.40.140.80">
    <property type="match status" value="1"/>
</dbReference>
<dbReference type="Gene3D" id="3.40.50.20">
    <property type="match status" value="1"/>
</dbReference>
<dbReference type="PANTHER" id="PTHR39962:SF1">
    <property type="entry name" value="LPXI FAMILY PROTEIN"/>
    <property type="match status" value="1"/>
</dbReference>
<feature type="domain" description="LpxI C-terminal" evidence="1">
    <location>
        <begin position="153"/>
        <end position="288"/>
    </location>
</feature>
<feature type="domain" description="LpxI N-terminal" evidence="2">
    <location>
        <begin position="17"/>
        <end position="149"/>
    </location>
</feature>
<keyword evidence="4" id="KW-1185">Reference proteome</keyword>
<name>A0A5B8L3I9_9HYPH</name>
<dbReference type="InterPro" id="IPR043167">
    <property type="entry name" value="LpxI_C_sf"/>
</dbReference>
<dbReference type="AlphaFoldDB" id="A0A5B8L3I9"/>
<evidence type="ECO:0000259" key="2">
    <source>
        <dbReference type="Pfam" id="PF17930"/>
    </source>
</evidence>
<evidence type="ECO:0000313" key="4">
    <source>
        <dbReference type="Proteomes" id="UP000321389"/>
    </source>
</evidence>
<sequence length="295" mass="30612">MSAIEADIRLALGAGDRVAIIAGGGLLPVDLAQRLSEAGQAPFIVIAGGEVSPSSPLFTYDHHVLELEEFSQLVAVLKKNEATHVVLAGGIERRPAFASLKLTFDLVRLLPRVVAALAQGDDVLLHTIVGFLESRGFAVVGAHQLMPDLLAAEGALSRKKPSKAAQRDIDAAMAAARAIGALDIGQAAVSIGGRVIALEGIEGTDGLLERTRELRTHGRLAARSGGVLAKCAKPTQELRADLPTIGPNTIVTAHRAGLGGVAVEAGRSLVLDQPGVIEAADRLGMFVVGVRGEPR</sequence>
<dbReference type="PANTHER" id="PTHR39962">
    <property type="entry name" value="BLL4848 PROTEIN"/>
    <property type="match status" value="1"/>
</dbReference>
<dbReference type="EC" id="3.6.1.54" evidence="3"/>
<gene>
    <name evidence="3" type="primary">lpxI</name>
    <name evidence="3" type="ORF">FQ775_19980</name>
</gene>
<dbReference type="OrthoDB" id="9789836at2"/>
<dbReference type="GO" id="GO:0016787">
    <property type="term" value="F:hydrolase activity"/>
    <property type="evidence" value="ECO:0007669"/>
    <property type="project" value="UniProtKB-KW"/>
</dbReference>
<organism evidence="3 4">
    <name type="scientific">Nitratireductor mangrovi</name>
    <dbReference type="NCBI Taxonomy" id="2599600"/>
    <lineage>
        <taxon>Bacteria</taxon>
        <taxon>Pseudomonadati</taxon>
        <taxon>Pseudomonadota</taxon>
        <taxon>Alphaproteobacteria</taxon>
        <taxon>Hyphomicrobiales</taxon>
        <taxon>Phyllobacteriaceae</taxon>
        <taxon>Nitratireductor</taxon>
    </lineage>
</organism>
<dbReference type="InterPro" id="IPR053174">
    <property type="entry name" value="LpxI"/>
</dbReference>
<evidence type="ECO:0000259" key="1">
    <source>
        <dbReference type="Pfam" id="PF06230"/>
    </source>
</evidence>
<keyword evidence="3" id="KW-0378">Hydrolase</keyword>
<dbReference type="InterPro" id="IPR041255">
    <property type="entry name" value="LpxI_N"/>
</dbReference>
<dbReference type="RefSeq" id="WP_146301102.1">
    <property type="nucleotide sequence ID" value="NZ_CP042301.2"/>
</dbReference>
<reference evidence="3" key="1">
    <citation type="submission" date="2020-04" db="EMBL/GenBank/DDBJ databases">
        <title>Nitratireductor sp. nov. isolated from mangrove soil.</title>
        <authorList>
            <person name="Ye Y."/>
        </authorList>
    </citation>
    <scope>NUCLEOTIDE SEQUENCE</scope>
    <source>
        <strain evidence="3">SY7</strain>
    </source>
</reference>
<dbReference type="Pfam" id="PF17930">
    <property type="entry name" value="LpxI_N"/>
    <property type="match status" value="1"/>
</dbReference>
<dbReference type="KEGG" id="niy:FQ775_19980"/>
<dbReference type="EMBL" id="CP042301">
    <property type="protein sequence ID" value="QDZ02465.1"/>
    <property type="molecule type" value="Genomic_DNA"/>
</dbReference>
<dbReference type="InterPro" id="IPR010415">
    <property type="entry name" value="LpxI_C"/>
</dbReference>
<accession>A0A5B8L3I9</accession>